<accession>A0A841K6J6</accession>
<name>A0A841K6J6_9BACT</name>
<reference evidence="3 4" key="1">
    <citation type="submission" date="2020-08" db="EMBL/GenBank/DDBJ databases">
        <title>Genomic Encyclopedia of Type Strains, Phase IV (KMG-IV): sequencing the most valuable type-strain genomes for metagenomic binning, comparative biology and taxonomic classification.</title>
        <authorList>
            <person name="Goeker M."/>
        </authorList>
    </citation>
    <scope>NUCLEOTIDE SEQUENCE [LARGE SCALE GENOMIC DNA]</scope>
    <source>
        <strain evidence="3 4">DSM 103733</strain>
    </source>
</reference>
<gene>
    <name evidence="3" type="ORF">HNQ77_004180</name>
</gene>
<keyword evidence="2" id="KW-0812">Transmembrane</keyword>
<comment type="caution">
    <text evidence="3">The sequence shown here is derived from an EMBL/GenBank/DDBJ whole genome shotgun (WGS) entry which is preliminary data.</text>
</comment>
<keyword evidence="2" id="KW-0472">Membrane</keyword>
<evidence type="ECO:0000256" key="2">
    <source>
        <dbReference type="SAM" id="Phobius"/>
    </source>
</evidence>
<sequence length="87" mass="9457">MLKRSALAFFCALQIWILLISAEKPAHAYVDPGSGLLVFQVGGSMLAGALFVMRAKIRKLFGLNAKTESDPNLPKEDAKTLRPEING</sequence>
<feature type="compositionally biased region" description="Basic and acidic residues" evidence="1">
    <location>
        <begin position="67"/>
        <end position="87"/>
    </location>
</feature>
<dbReference type="EMBL" id="JACHEK010000009">
    <property type="protein sequence ID" value="MBB6146208.1"/>
    <property type="molecule type" value="Genomic_DNA"/>
</dbReference>
<dbReference type="AlphaFoldDB" id="A0A841K6J6"/>
<dbReference type="RefSeq" id="WP_050058325.1">
    <property type="nucleotide sequence ID" value="NZ_JACHEK010000009.1"/>
</dbReference>
<evidence type="ECO:0000313" key="4">
    <source>
        <dbReference type="Proteomes" id="UP000538666"/>
    </source>
</evidence>
<keyword evidence="2" id="KW-1133">Transmembrane helix</keyword>
<evidence type="ECO:0000313" key="3">
    <source>
        <dbReference type="EMBL" id="MBB6146208.1"/>
    </source>
</evidence>
<dbReference type="Proteomes" id="UP000538666">
    <property type="component" value="Unassembled WGS sequence"/>
</dbReference>
<feature type="region of interest" description="Disordered" evidence="1">
    <location>
        <begin position="66"/>
        <end position="87"/>
    </location>
</feature>
<evidence type="ECO:0000256" key="1">
    <source>
        <dbReference type="SAM" id="MobiDB-lite"/>
    </source>
</evidence>
<feature type="transmembrane region" description="Helical" evidence="2">
    <location>
        <begin position="32"/>
        <end position="53"/>
    </location>
</feature>
<protein>
    <submittedName>
        <fullName evidence="3">Uncharacterized protein</fullName>
    </submittedName>
</protein>
<keyword evidence="4" id="KW-1185">Reference proteome</keyword>
<proteinExistence type="predicted"/>
<organism evidence="3 4">
    <name type="scientific">Silvibacterium bohemicum</name>
    <dbReference type="NCBI Taxonomy" id="1577686"/>
    <lineage>
        <taxon>Bacteria</taxon>
        <taxon>Pseudomonadati</taxon>
        <taxon>Acidobacteriota</taxon>
        <taxon>Terriglobia</taxon>
        <taxon>Terriglobales</taxon>
        <taxon>Acidobacteriaceae</taxon>
        <taxon>Silvibacterium</taxon>
    </lineage>
</organism>